<gene>
    <name evidence="2" type="ORF">GLP40_20635</name>
</gene>
<evidence type="ECO:0000313" key="3">
    <source>
        <dbReference type="Proteomes" id="UP000432464"/>
    </source>
</evidence>
<dbReference type="Proteomes" id="UP000432464">
    <property type="component" value="Unassembled WGS sequence"/>
</dbReference>
<dbReference type="RefSeq" id="WP_154789587.1">
    <property type="nucleotide sequence ID" value="NZ_WMBB01000009.1"/>
</dbReference>
<dbReference type="EMBL" id="WMBB01000009">
    <property type="protein sequence ID" value="MTE15171.1"/>
    <property type="molecule type" value="Genomic_DNA"/>
</dbReference>
<keyword evidence="3" id="KW-1185">Reference proteome</keyword>
<reference evidence="2 3" key="1">
    <citation type="submission" date="2019-11" db="EMBL/GenBank/DDBJ databases">
        <title>Nocardia sp. nov. CT2-14 isolated from soil.</title>
        <authorList>
            <person name="Kanchanasin P."/>
            <person name="Tanasupawat S."/>
            <person name="Yuki M."/>
            <person name="Kudo T."/>
        </authorList>
    </citation>
    <scope>NUCLEOTIDE SEQUENCE [LARGE SCALE GENOMIC DNA]</scope>
    <source>
        <strain evidence="2 3">CT2-14</strain>
    </source>
</reference>
<organism evidence="2 3">
    <name type="scientific">Nocardia aurantiaca</name>
    <dbReference type="NCBI Taxonomy" id="2675850"/>
    <lineage>
        <taxon>Bacteria</taxon>
        <taxon>Bacillati</taxon>
        <taxon>Actinomycetota</taxon>
        <taxon>Actinomycetes</taxon>
        <taxon>Mycobacteriales</taxon>
        <taxon>Nocardiaceae</taxon>
        <taxon>Nocardia</taxon>
    </lineage>
</organism>
<comment type="caution">
    <text evidence="2">The sequence shown here is derived from an EMBL/GenBank/DDBJ whole genome shotgun (WGS) entry which is preliminary data.</text>
</comment>
<accession>A0A6I3L083</accession>
<evidence type="ECO:0000256" key="1">
    <source>
        <dbReference type="SAM" id="MobiDB-lite"/>
    </source>
</evidence>
<proteinExistence type="predicted"/>
<protein>
    <submittedName>
        <fullName evidence="2">Uncharacterized protein</fullName>
    </submittedName>
</protein>
<sequence length="63" mass="7099">MSSRLERLGSRPREEAEAHLLTRNASRRAARTVDSPRIRDRGDLGLREDLDAVRSAAERRAAT</sequence>
<evidence type="ECO:0000313" key="2">
    <source>
        <dbReference type="EMBL" id="MTE15171.1"/>
    </source>
</evidence>
<name>A0A6I3L083_9NOCA</name>
<feature type="compositionally biased region" description="Basic and acidic residues" evidence="1">
    <location>
        <begin position="34"/>
        <end position="46"/>
    </location>
</feature>
<feature type="region of interest" description="Disordered" evidence="1">
    <location>
        <begin position="1"/>
        <end position="46"/>
    </location>
</feature>
<feature type="compositionally biased region" description="Basic and acidic residues" evidence="1">
    <location>
        <begin position="1"/>
        <end position="20"/>
    </location>
</feature>
<dbReference type="AlphaFoldDB" id="A0A6I3L083"/>